<proteinExistence type="predicted"/>
<evidence type="ECO:0000313" key="2">
    <source>
        <dbReference type="EMBL" id="NYD37359.1"/>
    </source>
</evidence>
<dbReference type="EMBL" id="JACCBN010000001">
    <property type="protein sequence ID" value="NYD37359.1"/>
    <property type="molecule type" value="Genomic_DNA"/>
</dbReference>
<keyword evidence="3" id="KW-1185">Reference proteome</keyword>
<protein>
    <submittedName>
        <fullName evidence="2">Uncharacterized protein</fullName>
    </submittedName>
</protein>
<comment type="caution">
    <text evidence="2">The sequence shown here is derived from an EMBL/GenBank/DDBJ whole genome shotgun (WGS) entry which is preliminary data.</text>
</comment>
<evidence type="ECO:0000256" key="1">
    <source>
        <dbReference type="SAM" id="MobiDB-lite"/>
    </source>
</evidence>
<dbReference type="Proteomes" id="UP000535890">
    <property type="component" value="Unassembled WGS sequence"/>
</dbReference>
<sequence length="120" mass="12356">MTGSSGVRRVVALRPTTRRPSEPVPAWAEPGVATGAWTPSSTCAESPDVSDEVEGLVPFGVDLPFEPDPEAAAFLNAPRRPLAFYVAPFGTPPFGNPPGGAYRPAVGAAPQWGPAYPAGA</sequence>
<organism evidence="2 3">
    <name type="scientific">Actinomycetospora corticicola</name>
    <dbReference type="NCBI Taxonomy" id="663602"/>
    <lineage>
        <taxon>Bacteria</taxon>
        <taxon>Bacillati</taxon>
        <taxon>Actinomycetota</taxon>
        <taxon>Actinomycetes</taxon>
        <taxon>Pseudonocardiales</taxon>
        <taxon>Pseudonocardiaceae</taxon>
        <taxon>Actinomycetospora</taxon>
    </lineage>
</organism>
<dbReference type="AlphaFoldDB" id="A0A7Y9J7F4"/>
<feature type="region of interest" description="Disordered" evidence="1">
    <location>
        <begin position="1"/>
        <end position="48"/>
    </location>
</feature>
<name>A0A7Y9J7F4_9PSEU</name>
<reference evidence="2 3" key="1">
    <citation type="submission" date="2020-07" db="EMBL/GenBank/DDBJ databases">
        <title>Sequencing the genomes of 1000 actinobacteria strains.</title>
        <authorList>
            <person name="Klenk H.-P."/>
        </authorList>
    </citation>
    <scope>NUCLEOTIDE SEQUENCE [LARGE SCALE GENOMIC DNA]</scope>
    <source>
        <strain evidence="2 3">DSM 45772</strain>
    </source>
</reference>
<accession>A0A7Y9J7F4</accession>
<dbReference type="RefSeq" id="WP_179794926.1">
    <property type="nucleotide sequence ID" value="NZ_BAABHP010000014.1"/>
</dbReference>
<evidence type="ECO:0000313" key="3">
    <source>
        <dbReference type="Proteomes" id="UP000535890"/>
    </source>
</evidence>
<gene>
    <name evidence="2" type="ORF">BJ983_003461</name>
</gene>